<dbReference type="InterPro" id="IPR002577">
    <property type="entry name" value="HTH_HxlR"/>
</dbReference>
<evidence type="ECO:0000256" key="3">
    <source>
        <dbReference type="ARBA" id="ARBA00023163"/>
    </source>
</evidence>
<evidence type="ECO:0000313" key="5">
    <source>
        <dbReference type="EMBL" id="SDJ19190.1"/>
    </source>
</evidence>
<reference evidence="5 6" key="1">
    <citation type="submission" date="2016-10" db="EMBL/GenBank/DDBJ databases">
        <authorList>
            <person name="de Groot N.N."/>
        </authorList>
    </citation>
    <scope>NUCLEOTIDE SEQUENCE [LARGE SCALE GENOMIC DNA]</scope>
    <source>
        <strain evidence="5 6">CGMCC 4.6533</strain>
    </source>
</reference>
<dbReference type="InterPro" id="IPR036390">
    <property type="entry name" value="WH_DNA-bd_sf"/>
</dbReference>
<evidence type="ECO:0000259" key="4">
    <source>
        <dbReference type="PROSITE" id="PS51118"/>
    </source>
</evidence>
<dbReference type="EMBL" id="FNDJ01000009">
    <property type="protein sequence ID" value="SDJ19190.1"/>
    <property type="molecule type" value="Genomic_DNA"/>
</dbReference>
<dbReference type="InterPro" id="IPR036388">
    <property type="entry name" value="WH-like_DNA-bd_sf"/>
</dbReference>
<dbReference type="Proteomes" id="UP000199202">
    <property type="component" value="Unassembled WGS sequence"/>
</dbReference>
<dbReference type="SUPFAM" id="SSF46785">
    <property type="entry name" value="Winged helix' DNA-binding domain"/>
    <property type="match status" value="1"/>
</dbReference>
<evidence type="ECO:0000313" key="6">
    <source>
        <dbReference type="Proteomes" id="UP000199202"/>
    </source>
</evidence>
<dbReference type="PANTHER" id="PTHR33204:SF39">
    <property type="entry name" value="TRANSCRIPTIONAL REGULATORY PROTEIN"/>
    <property type="match status" value="1"/>
</dbReference>
<dbReference type="Pfam" id="PF01638">
    <property type="entry name" value="HxlR"/>
    <property type="match status" value="1"/>
</dbReference>
<evidence type="ECO:0000256" key="2">
    <source>
        <dbReference type="ARBA" id="ARBA00023125"/>
    </source>
</evidence>
<dbReference type="GO" id="GO:0003677">
    <property type="term" value="F:DNA binding"/>
    <property type="evidence" value="ECO:0007669"/>
    <property type="project" value="UniProtKB-KW"/>
</dbReference>
<gene>
    <name evidence="5" type="ORF">SAMN05421869_109150</name>
</gene>
<name>A0A1G8RS43_9ACTN</name>
<dbReference type="PROSITE" id="PS51118">
    <property type="entry name" value="HTH_HXLR"/>
    <property type="match status" value="1"/>
</dbReference>
<sequence length="136" mass="15399">MHVDRPASGASSVLKARDEMTCQVRDVLNRVGDKWTLSVVNELGAGPRRFNELRRAVPGISQRMLTATLRVLERDGLVIRSVYAEVPPRVDYELTPLGRTLLERVWGLVDWAVEHHDDIEGARDRYDARRAPDNSP</sequence>
<keyword evidence="2 5" id="KW-0238">DNA-binding</keyword>
<dbReference type="AlphaFoldDB" id="A0A1G8RS43"/>
<organism evidence="5 6">
    <name type="scientific">Nonomuraea jiangxiensis</name>
    <dbReference type="NCBI Taxonomy" id="633440"/>
    <lineage>
        <taxon>Bacteria</taxon>
        <taxon>Bacillati</taxon>
        <taxon>Actinomycetota</taxon>
        <taxon>Actinomycetes</taxon>
        <taxon>Streptosporangiales</taxon>
        <taxon>Streptosporangiaceae</taxon>
        <taxon>Nonomuraea</taxon>
    </lineage>
</organism>
<accession>A0A1G8RS43</accession>
<dbReference type="PANTHER" id="PTHR33204">
    <property type="entry name" value="TRANSCRIPTIONAL REGULATOR, MARR FAMILY"/>
    <property type="match status" value="1"/>
</dbReference>
<dbReference type="RefSeq" id="WP_281250018.1">
    <property type="nucleotide sequence ID" value="NZ_FNDJ01000009.1"/>
</dbReference>
<dbReference type="Gene3D" id="1.10.10.10">
    <property type="entry name" value="Winged helix-like DNA-binding domain superfamily/Winged helix DNA-binding domain"/>
    <property type="match status" value="1"/>
</dbReference>
<keyword evidence="3" id="KW-0804">Transcription</keyword>
<dbReference type="STRING" id="633440.SAMN05421869_109150"/>
<feature type="domain" description="HTH hxlR-type" evidence="4">
    <location>
        <begin position="22"/>
        <end position="120"/>
    </location>
</feature>
<evidence type="ECO:0000256" key="1">
    <source>
        <dbReference type="ARBA" id="ARBA00023015"/>
    </source>
</evidence>
<protein>
    <submittedName>
        <fullName evidence="5">DNA-binding transcriptional regulator, HxlR family</fullName>
    </submittedName>
</protein>
<keyword evidence="6" id="KW-1185">Reference proteome</keyword>
<proteinExistence type="predicted"/>
<keyword evidence="1" id="KW-0805">Transcription regulation</keyword>